<evidence type="ECO:0008006" key="5">
    <source>
        <dbReference type="Google" id="ProtNLM"/>
    </source>
</evidence>
<proteinExistence type="predicted"/>
<evidence type="ECO:0000256" key="1">
    <source>
        <dbReference type="SAM" id="Coils"/>
    </source>
</evidence>
<keyword evidence="2" id="KW-0472">Membrane</keyword>
<evidence type="ECO:0000256" key="2">
    <source>
        <dbReference type="SAM" id="Phobius"/>
    </source>
</evidence>
<dbReference type="Proteomes" id="UP000228867">
    <property type="component" value="Unassembled WGS sequence"/>
</dbReference>
<accession>A0A2H0NEC0</accession>
<reference evidence="3 4" key="1">
    <citation type="submission" date="2017-09" db="EMBL/GenBank/DDBJ databases">
        <title>Depth-based differentiation of microbial function through sediment-hosted aquifers and enrichment of novel symbionts in the deep terrestrial subsurface.</title>
        <authorList>
            <person name="Probst A.J."/>
            <person name="Ladd B."/>
            <person name="Jarett J.K."/>
            <person name="Geller-Mcgrath D.E."/>
            <person name="Sieber C.M."/>
            <person name="Emerson J.B."/>
            <person name="Anantharaman K."/>
            <person name="Thomas B.C."/>
            <person name="Malmstrom R."/>
            <person name="Stieglmeier M."/>
            <person name="Klingl A."/>
            <person name="Woyke T."/>
            <person name="Ryan C.M."/>
            <person name="Banfield J.F."/>
        </authorList>
    </citation>
    <scope>NUCLEOTIDE SEQUENCE [LARGE SCALE GENOMIC DNA]</scope>
    <source>
        <strain evidence="3">CG11_big_fil_rev_8_21_14_0_20_38_23</strain>
    </source>
</reference>
<gene>
    <name evidence="3" type="ORF">COV54_01650</name>
</gene>
<keyword evidence="1" id="KW-0175">Coiled coil</keyword>
<comment type="caution">
    <text evidence="3">The sequence shown here is derived from an EMBL/GenBank/DDBJ whole genome shotgun (WGS) entry which is preliminary data.</text>
</comment>
<sequence length="96" mass="11403">MTIIKPKKHSQYLKFFIITFLILFLGAIFYIDEYNHSANLRYQLENLKKSIVQVQEKNADLKNELFKVIDPNRLNALAQEKGLTLERHPQYFGFNQ</sequence>
<keyword evidence="2" id="KW-1133">Transmembrane helix</keyword>
<evidence type="ECO:0000313" key="3">
    <source>
        <dbReference type="EMBL" id="PIR07243.1"/>
    </source>
</evidence>
<name>A0A2H0NEC0_9BACT</name>
<protein>
    <recommendedName>
        <fullName evidence="5">Cell division protein FtsL</fullName>
    </recommendedName>
</protein>
<evidence type="ECO:0000313" key="4">
    <source>
        <dbReference type="Proteomes" id="UP000228867"/>
    </source>
</evidence>
<keyword evidence="2" id="KW-0812">Transmembrane</keyword>
<organism evidence="3 4">
    <name type="scientific">Candidatus Jorgensenbacteria bacterium CG11_big_fil_rev_8_21_14_0_20_38_23</name>
    <dbReference type="NCBI Taxonomy" id="1974594"/>
    <lineage>
        <taxon>Bacteria</taxon>
        <taxon>Candidatus Joergenseniibacteriota</taxon>
    </lineage>
</organism>
<feature type="coiled-coil region" evidence="1">
    <location>
        <begin position="37"/>
        <end position="64"/>
    </location>
</feature>
<feature type="transmembrane region" description="Helical" evidence="2">
    <location>
        <begin position="12"/>
        <end position="31"/>
    </location>
</feature>
<dbReference type="AlphaFoldDB" id="A0A2H0NEC0"/>
<dbReference type="EMBL" id="PCWR01000038">
    <property type="protein sequence ID" value="PIR07243.1"/>
    <property type="molecule type" value="Genomic_DNA"/>
</dbReference>